<dbReference type="Gene3D" id="1.10.8.430">
    <property type="entry name" value="Helical domain of apoptotic protease-activating factors"/>
    <property type="match status" value="1"/>
</dbReference>
<dbReference type="PANTHER" id="PTHR47691:SF3">
    <property type="entry name" value="HTH-TYPE TRANSCRIPTIONAL REGULATOR RV0890C-RELATED"/>
    <property type="match status" value="1"/>
</dbReference>
<dbReference type="Pfam" id="PF13424">
    <property type="entry name" value="TPR_12"/>
    <property type="match status" value="2"/>
</dbReference>
<dbReference type="SUPFAM" id="SSF52540">
    <property type="entry name" value="P-loop containing nucleoside triphosphate hydrolases"/>
    <property type="match status" value="1"/>
</dbReference>
<dbReference type="Proteomes" id="UP000567795">
    <property type="component" value="Unassembled WGS sequence"/>
</dbReference>
<comment type="caution">
    <text evidence="1">The sequence shown here is derived from an EMBL/GenBank/DDBJ whole genome shotgun (WGS) entry which is preliminary data.</text>
</comment>
<accession>A0A852ZZ36</accession>
<dbReference type="InterPro" id="IPR019734">
    <property type="entry name" value="TPR_rpt"/>
</dbReference>
<organism evidence="1 2">
    <name type="scientific">Allostreptomyces psammosilenae</name>
    <dbReference type="NCBI Taxonomy" id="1892865"/>
    <lineage>
        <taxon>Bacteria</taxon>
        <taxon>Bacillati</taxon>
        <taxon>Actinomycetota</taxon>
        <taxon>Actinomycetes</taxon>
        <taxon>Kitasatosporales</taxon>
        <taxon>Streptomycetaceae</taxon>
        <taxon>Allostreptomyces</taxon>
    </lineage>
</organism>
<dbReference type="InterPro" id="IPR011990">
    <property type="entry name" value="TPR-like_helical_dom_sf"/>
</dbReference>
<protein>
    <submittedName>
        <fullName evidence="1">Tetratricopeptide (TPR) repeat protein</fullName>
    </submittedName>
</protein>
<keyword evidence="2" id="KW-1185">Reference proteome</keyword>
<dbReference type="InterPro" id="IPR027417">
    <property type="entry name" value="P-loop_NTPase"/>
</dbReference>
<dbReference type="GO" id="GO:0043531">
    <property type="term" value="F:ADP binding"/>
    <property type="evidence" value="ECO:0007669"/>
    <property type="project" value="InterPro"/>
</dbReference>
<name>A0A852ZZ36_9ACTN</name>
<gene>
    <name evidence="1" type="ORF">FHU37_000804</name>
</gene>
<dbReference type="SMART" id="SM00028">
    <property type="entry name" value="TPR"/>
    <property type="match status" value="6"/>
</dbReference>
<dbReference type="AlphaFoldDB" id="A0A852ZZ36"/>
<dbReference type="EMBL" id="JACBZD010000001">
    <property type="protein sequence ID" value="NYI03861.1"/>
    <property type="molecule type" value="Genomic_DNA"/>
</dbReference>
<evidence type="ECO:0000313" key="1">
    <source>
        <dbReference type="EMBL" id="NYI03861.1"/>
    </source>
</evidence>
<dbReference type="PRINTS" id="PR00364">
    <property type="entry name" value="DISEASERSIST"/>
</dbReference>
<proteinExistence type="predicted"/>
<evidence type="ECO:0000313" key="2">
    <source>
        <dbReference type="Proteomes" id="UP000567795"/>
    </source>
</evidence>
<dbReference type="RefSeq" id="WP_179812854.1">
    <property type="nucleotide sequence ID" value="NZ_JACBZD010000001.1"/>
</dbReference>
<dbReference type="SUPFAM" id="SSF48452">
    <property type="entry name" value="TPR-like"/>
    <property type="match status" value="2"/>
</dbReference>
<reference evidence="1 2" key="1">
    <citation type="submission" date="2020-07" db="EMBL/GenBank/DDBJ databases">
        <title>Sequencing the genomes of 1000 actinobacteria strains.</title>
        <authorList>
            <person name="Klenk H.-P."/>
        </authorList>
    </citation>
    <scope>NUCLEOTIDE SEQUENCE [LARGE SCALE GENOMIC DNA]</scope>
    <source>
        <strain evidence="1 2">DSM 42178</strain>
    </source>
</reference>
<dbReference type="PANTHER" id="PTHR47691">
    <property type="entry name" value="REGULATOR-RELATED"/>
    <property type="match status" value="1"/>
</dbReference>
<sequence length="799" mass="86706">MSNEISGGNFFGPVLQVGHVHGDITIQLPAEIPLALGGLPRASPTFTGRGTVLDDLLGMLGPSDSEKGVIQVSAVSGMGGVGKTELVLQAAHAAREKGWFPGGVLFVDLAGYDERLRVDPAAALDGFLRAMGVPAEHIPSELQGRERLYRSVLDAYAHSGRDVLVVIDNAFSSEQARPLLPGDSVTRTLVTSRHTLAELGARLLDLPTLGLEASVELLDRRIRLARGDGDTRVRDEPEDANEIARLCGGLPLAIEIVAALLSERPQRSLRTMVEDLEDEHTRLDEMRSEERAVQAAFELSYRNLPPDQARVFRLVSVNPGPDISTAAAASMVHLELRHCRRLLDALARAHLLDTPTADNRWAMHDLVRLYAAEQAHALAAADRQEAAVDRLVEYYSDTARSAAEHADPSRTAPSDTSFHDREDALSWFDAELPNLVGVVRRMGEDRPSVALEVHLSLVHYVQRRRRFTVLTDLGPVALEAARRLGNRHGEARVLTNMGLAQNEMGRYEECVRSCRAAAEMFMALGDRALAGRALNNLGLGLDNLGRYEEAAGVFRRAIGVFRELGDRRGEGAALTNLGSALLLAGRVEESLDARRDAVAALDQVPGRPDWQGMAMTLQNLGASLNALGRHTEALAVLRRALAISGELDDDFGRAQALNNIAISARGLDRHDEAVEAALQAASLYRDCGTAGHLISPLLTAGWSLRTLGRYRESVTAHREGLDCARRAGNLLPAGQHLEGVSASLRLLGEFHEAVRAQREAVSTYVEAGEPATARAAERELNRLVRATGGGRFRRLFRGR</sequence>
<dbReference type="Gene3D" id="1.25.40.10">
    <property type="entry name" value="Tetratricopeptide repeat domain"/>
    <property type="match status" value="2"/>
</dbReference>
<dbReference type="InterPro" id="IPR042197">
    <property type="entry name" value="Apaf_helical"/>
</dbReference>
<dbReference type="Gene3D" id="3.40.50.300">
    <property type="entry name" value="P-loop containing nucleotide triphosphate hydrolases"/>
    <property type="match status" value="1"/>
</dbReference>